<name>A0A1V4CW70_9ACTN</name>
<sequence length="312" mass="34181">MTAPAMDVLNRVGPDPIITEAAEKLGITDNVHQLERDGYTVIPPEKVGSTEFVERLRDTVVAVHRRRTEEQKYAQAMQMASTSGLGELMGELLWEDPVFEQALMNPVAQTLARAMAGHTCRLSAFEGAVKPQGDTPLVFHADSSITEPWPVVPQFANVTYALTEYSPECGSTKVIPGSHRLLRQPVGGEAQGDFTSANSPSALFGTGFPEPVSIECPAGSIIAWYGSTWHGASPRTAPGERVSAVMYFSRWYLKPQSNLHARVPDGALDRHSPRLAQLIDLYNGWEIKDPTRDMAEAMIGRTVYPILDVPRP</sequence>
<dbReference type="Pfam" id="PF05721">
    <property type="entry name" value="PhyH"/>
    <property type="match status" value="1"/>
</dbReference>
<dbReference type="AlphaFoldDB" id="A0A1V4CW70"/>
<proteinExistence type="predicted"/>
<dbReference type="RefSeq" id="WP_046085446.1">
    <property type="nucleotide sequence ID" value="NZ_LAKD02000111.1"/>
</dbReference>
<reference evidence="1" key="1">
    <citation type="submission" date="2016-12" db="EMBL/GenBank/DDBJ databases">
        <title>Genome sequence of Streptomyces antioxidans MUSC 164.</title>
        <authorList>
            <person name="Lee L.-H."/>
            <person name="Ser H.-L."/>
        </authorList>
    </citation>
    <scope>NUCLEOTIDE SEQUENCE [LARGE SCALE GENOMIC DNA]</scope>
    <source>
        <strain evidence="1">MUSC 164</strain>
    </source>
</reference>
<dbReference type="SUPFAM" id="SSF51197">
    <property type="entry name" value="Clavaminate synthase-like"/>
    <property type="match status" value="1"/>
</dbReference>
<dbReference type="PANTHER" id="PTHR20883:SF48">
    <property type="entry name" value="ECTOINE DIOXYGENASE"/>
    <property type="match status" value="1"/>
</dbReference>
<keyword evidence="2" id="KW-1185">Reference proteome</keyword>
<comment type="caution">
    <text evidence="1">The sequence shown here is derived from an EMBL/GenBank/DDBJ whole genome shotgun (WGS) entry which is preliminary data.</text>
</comment>
<evidence type="ECO:0000313" key="1">
    <source>
        <dbReference type="EMBL" id="OPF72059.1"/>
    </source>
</evidence>
<evidence type="ECO:0000313" key="2">
    <source>
        <dbReference type="Proteomes" id="UP000033615"/>
    </source>
</evidence>
<dbReference type="PANTHER" id="PTHR20883">
    <property type="entry name" value="PHYTANOYL-COA DIOXYGENASE DOMAIN CONTAINING 1"/>
    <property type="match status" value="1"/>
</dbReference>
<protein>
    <recommendedName>
        <fullName evidence="3">Phytanoyl-CoA dioxygenase</fullName>
    </recommendedName>
</protein>
<dbReference type="EMBL" id="LAKD02000111">
    <property type="protein sequence ID" value="OPF72059.1"/>
    <property type="molecule type" value="Genomic_DNA"/>
</dbReference>
<accession>A0A1V4CW70</accession>
<dbReference type="OrthoDB" id="9796766at2"/>
<dbReference type="InterPro" id="IPR008775">
    <property type="entry name" value="Phytyl_CoA_dOase-like"/>
</dbReference>
<dbReference type="GO" id="GO:0016706">
    <property type="term" value="F:2-oxoglutarate-dependent dioxygenase activity"/>
    <property type="evidence" value="ECO:0007669"/>
    <property type="project" value="UniProtKB-ARBA"/>
</dbReference>
<gene>
    <name evidence="1" type="ORF">VT50_0232025</name>
</gene>
<evidence type="ECO:0008006" key="3">
    <source>
        <dbReference type="Google" id="ProtNLM"/>
    </source>
</evidence>
<dbReference type="Proteomes" id="UP000033615">
    <property type="component" value="Unassembled WGS sequence"/>
</dbReference>
<organism evidence="1 2">
    <name type="scientific">Streptomyces antioxidans</name>
    <dbReference type="NCBI Taxonomy" id="1507734"/>
    <lineage>
        <taxon>Bacteria</taxon>
        <taxon>Bacillati</taxon>
        <taxon>Actinomycetota</taxon>
        <taxon>Actinomycetes</taxon>
        <taxon>Kitasatosporales</taxon>
        <taxon>Streptomycetaceae</taxon>
        <taxon>Streptomyces</taxon>
    </lineage>
</organism>
<dbReference type="GO" id="GO:0005506">
    <property type="term" value="F:iron ion binding"/>
    <property type="evidence" value="ECO:0007669"/>
    <property type="project" value="UniProtKB-ARBA"/>
</dbReference>
<dbReference type="Gene3D" id="2.60.120.620">
    <property type="entry name" value="q2cbj1_9rhob like domain"/>
    <property type="match status" value="1"/>
</dbReference>